<dbReference type="PANTHER" id="PTHR21363">
    <property type="entry name" value="PREPHENATE DEHYDROGENASE"/>
    <property type="match status" value="1"/>
</dbReference>
<protein>
    <submittedName>
        <fullName evidence="3">Prephenate dehydrogenase (TyrA2)</fullName>
        <ecNumber evidence="3">1.3.1.12</ecNumber>
    </submittedName>
</protein>
<dbReference type="EMBL" id="KF900313">
    <property type="protein sequence ID" value="AIE90545.1"/>
    <property type="molecule type" value="Genomic_DNA"/>
</dbReference>
<dbReference type="GO" id="GO:0004665">
    <property type="term" value="F:prephenate dehydrogenase (NADP+) activity"/>
    <property type="evidence" value="ECO:0007669"/>
    <property type="project" value="InterPro"/>
</dbReference>
<proteinExistence type="predicted"/>
<feature type="domain" description="Prephenate/arogenate dehydrogenase" evidence="2">
    <location>
        <begin position="3"/>
        <end position="273"/>
    </location>
</feature>
<organism evidence="3">
    <name type="scientific">uncultured marine thaumarchaeote AD1000_04_G03</name>
    <dbReference type="NCBI Taxonomy" id="1455882"/>
    <lineage>
        <taxon>Archaea</taxon>
        <taxon>Nitrososphaerota</taxon>
        <taxon>environmental samples</taxon>
    </lineage>
</organism>
<evidence type="ECO:0000256" key="1">
    <source>
        <dbReference type="ARBA" id="ARBA00023002"/>
    </source>
</evidence>
<dbReference type="InterPro" id="IPR046826">
    <property type="entry name" value="PDH_N"/>
</dbReference>
<evidence type="ECO:0000313" key="3">
    <source>
        <dbReference type="EMBL" id="AIE90545.1"/>
    </source>
</evidence>
<accession>A0A075FGQ2</accession>
<gene>
    <name evidence="3" type="primary">tyrA2</name>
</gene>
<dbReference type="InterPro" id="IPR003099">
    <property type="entry name" value="Prephen_DH"/>
</dbReference>
<dbReference type="Gene3D" id="3.40.50.720">
    <property type="entry name" value="NAD(P)-binding Rossmann-like Domain"/>
    <property type="match status" value="1"/>
</dbReference>
<sequence length="284" mass="31917">MNKEIAIIGVNGKMGKWFADYFHKMGFKVKGFDTNNEIKEKFIIKANSLVGAILQTDYVLLCTPTKNTPEIIRLIAKEMKRGSYLIEISSQKSKTALTLLKTPSKVNPICIHPMFGPGTKKIDGKNIIIVPIKDAQKELSATKLLFPKANFVTIDAAEHDKKIAVILGLTHLINIAFANILAKDEKISLTEKMAGTTFKAQKIISESILTESPELIETIISNPEVRRFAEEFWKDIGRLLTDSQEGKSEQIIDYIKSSQERISKNVDLEKSYKKLSTMIKTIEK</sequence>
<dbReference type="Gene3D" id="1.10.3660.10">
    <property type="entry name" value="6-phosphogluconate dehydrogenase C-terminal like domain"/>
    <property type="match status" value="1"/>
</dbReference>
<evidence type="ECO:0000259" key="2">
    <source>
        <dbReference type="PROSITE" id="PS51176"/>
    </source>
</evidence>
<dbReference type="InterPro" id="IPR050812">
    <property type="entry name" value="Preph/Arog_dehydrog"/>
</dbReference>
<dbReference type="EC" id="1.3.1.12" evidence="3"/>
<dbReference type="InterPro" id="IPR046825">
    <property type="entry name" value="PDH_C"/>
</dbReference>
<dbReference type="InterPro" id="IPR036291">
    <property type="entry name" value="NAD(P)-bd_dom_sf"/>
</dbReference>
<dbReference type="AlphaFoldDB" id="A0A075FGQ2"/>
<dbReference type="GO" id="GO:0008977">
    <property type="term" value="F:prephenate dehydrogenase (NAD+) activity"/>
    <property type="evidence" value="ECO:0007669"/>
    <property type="project" value="UniProtKB-EC"/>
</dbReference>
<name>A0A075FGQ2_9ARCH</name>
<dbReference type="Pfam" id="PF02153">
    <property type="entry name" value="PDH_N"/>
    <property type="match status" value="1"/>
</dbReference>
<reference evidence="3" key="1">
    <citation type="journal article" date="2014" name="Genome Biol. Evol.">
        <title>Pangenome evidence for extensive interdomain horizontal transfer affecting lineage core and shell genes in uncultured planktonic thaumarchaeota and euryarchaeota.</title>
        <authorList>
            <person name="Deschamps P."/>
            <person name="Zivanovic Y."/>
            <person name="Moreira D."/>
            <person name="Rodriguez-Valera F."/>
            <person name="Lopez-Garcia P."/>
        </authorList>
    </citation>
    <scope>NUCLEOTIDE SEQUENCE</scope>
</reference>
<dbReference type="PANTHER" id="PTHR21363:SF0">
    <property type="entry name" value="PREPHENATE DEHYDROGENASE [NADP(+)]"/>
    <property type="match status" value="1"/>
</dbReference>
<dbReference type="InterPro" id="IPR008927">
    <property type="entry name" value="6-PGluconate_DH-like_C_sf"/>
</dbReference>
<dbReference type="SUPFAM" id="SSF48179">
    <property type="entry name" value="6-phosphogluconate dehydrogenase C-terminal domain-like"/>
    <property type="match status" value="1"/>
</dbReference>
<dbReference type="GO" id="GO:0070403">
    <property type="term" value="F:NAD+ binding"/>
    <property type="evidence" value="ECO:0007669"/>
    <property type="project" value="InterPro"/>
</dbReference>
<dbReference type="GO" id="GO:0006571">
    <property type="term" value="P:tyrosine biosynthetic process"/>
    <property type="evidence" value="ECO:0007669"/>
    <property type="project" value="InterPro"/>
</dbReference>
<dbReference type="PROSITE" id="PS51176">
    <property type="entry name" value="PDH_ADH"/>
    <property type="match status" value="1"/>
</dbReference>
<keyword evidence="1 3" id="KW-0560">Oxidoreductase</keyword>
<dbReference type="SUPFAM" id="SSF51735">
    <property type="entry name" value="NAD(P)-binding Rossmann-fold domains"/>
    <property type="match status" value="1"/>
</dbReference>
<dbReference type="Pfam" id="PF20463">
    <property type="entry name" value="PDH_C"/>
    <property type="match status" value="1"/>
</dbReference>